<dbReference type="PANTHER" id="PTHR23101">
    <property type="entry name" value="RAB GDP/GTP EXCHANGE FACTOR"/>
    <property type="match status" value="1"/>
</dbReference>
<dbReference type="GO" id="GO:0016192">
    <property type="term" value="P:vesicle-mediated transport"/>
    <property type="evidence" value="ECO:0007669"/>
    <property type="project" value="InterPro"/>
</dbReference>
<feature type="domain" description="VPS9" evidence="2">
    <location>
        <begin position="221"/>
        <end position="363"/>
    </location>
</feature>
<evidence type="ECO:0000313" key="4">
    <source>
        <dbReference type="RefSeq" id="XP_008482937.2"/>
    </source>
</evidence>
<dbReference type="InterPro" id="IPR041545">
    <property type="entry name" value="DUF5601"/>
</dbReference>
<evidence type="ECO:0000259" key="2">
    <source>
        <dbReference type="PROSITE" id="PS51205"/>
    </source>
</evidence>
<feature type="region of interest" description="Disordered" evidence="1">
    <location>
        <begin position="491"/>
        <end position="518"/>
    </location>
</feature>
<dbReference type="PaxDb" id="121845-A0A1S3DJ39"/>
<feature type="region of interest" description="Disordered" evidence="1">
    <location>
        <begin position="532"/>
        <end position="700"/>
    </location>
</feature>
<dbReference type="InterPro" id="IPR037191">
    <property type="entry name" value="VPS9_dom_sf"/>
</dbReference>
<gene>
    <name evidence="4" type="primary">LOC103519626</name>
</gene>
<dbReference type="KEGG" id="dci:103519626"/>
<proteinExistence type="predicted"/>
<feature type="compositionally biased region" description="Polar residues" evidence="1">
    <location>
        <begin position="668"/>
        <end position="682"/>
    </location>
</feature>
<reference evidence="4" key="1">
    <citation type="submission" date="2025-08" db="UniProtKB">
        <authorList>
            <consortium name="RefSeq"/>
        </authorList>
    </citation>
    <scope>IDENTIFICATION</scope>
</reference>
<dbReference type="GO" id="GO:0031267">
    <property type="term" value="F:small GTPase binding"/>
    <property type="evidence" value="ECO:0007669"/>
    <property type="project" value="TreeGrafter"/>
</dbReference>
<feature type="compositionally biased region" description="Polar residues" evidence="1">
    <location>
        <begin position="544"/>
        <end position="598"/>
    </location>
</feature>
<dbReference type="GO" id="GO:0030139">
    <property type="term" value="C:endocytic vesicle"/>
    <property type="evidence" value="ECO:0007669"/>
    <property type="project" value="TreeGrafter"/>
</dbReference>
<dbReference type="AlphaFoldDB" id="A0A1S3DJ39"/>
<dbReference type="Gene3D" id="1.20.5.4770">
    <property type="match status" value="1"/>
</dbReference>
<feature type="compositionally biased region" description="Low complexity" evidence="1">
    <location>
        <begin position="650"/>
        <end position="662"/>
    </location>
</feature>
<dbReference type="Pfam" id="PF02204">
    <property type="entry name" value="VPS9"/>
    <property type="match status" value="1"/>
</dbReference>
<feature type="compositionally biased region" description="Polar residues" evidence="1">
    <location>
        <begin position="616"/>
        <end position="642"/>
    </location>
</feature>
<dbReference type="GO" id="GO:0005085">
    <property type="term" value="F:guanyl-nucleotide exchange factor activity"/>
    <property type="evidence" value="ECO:0007669"/>
    <property type="project" value="InterPro"/>
</dbReference>
<feature type="compositionally biased region" description="Low complexity" evidence="1">
    <location>
        <begin position="599"/>
        <end position="615"/>
    </location>
</feature>
<evidence type="ECO:0000313" key="3">
    <source>
        <dbReference type="Proteomes" id="UP000079169"/>
    </source>
</evidence>
<dbReference type="InterPro" id="IPR003123">
    <property type="entry name" value="VPS9"/>
</dbReference>
<dbReference type="Gene3D" id="1.10.246.120">
    <property type="match status" value="1"/>
</dbReference>
<keyword evidence="3" id="KW-1185">Reference proteome</keyword>
<dbReference type="Gene3D" id="1.20.1050.80">
    <property type="entry name" value="VPS9 domain"/>
    <property type="match status" value="1"/>
</dbReference>
<dbReference type="GO" id="GO:0005829">
    <property type="term" value="C:cytosol"/>
    <property type="evidence" value="ECO:0007669"/>
    <property type="project" value="TreeGrafter"/>
</dbReference>
<protein>
    <submittedName>
        <fullName evidence="4">Rab5 GDP/GTP exchange factor</fullName>
    </submittedName>
</protein>
<dbReference type="STRING" id="121845.A0A1S3DJ39"/>
<evidence type="ECO:0000256" key="1">
    <source>
        <dbReference type="SAM" id="MobiDB-lite"/>
    </source>
</evidence>
<sequence>MCYSPQTMESSTPKISANIDIKCKKCKDFFGTPQQLFFCSVCYQNHLKQQKQRSEHARDSTVDVVRHSGFSKFEDKIKQQGAKKNILKNKLKDLLKPNAKEISAPDHLSDPATLAELERLQADMGPVLSGNSALSDDVHGIIASIIGKMSHVVEIENSQCVEDLSELMQNFYQTFAKRMENHKLYADVSAQDRELLLDYVEKYSMISLYPLLFCPPFTSDEDQDLEIQERIRQLKWVNAKHLDCGIEETNATVRDLVYNSMTKLLEMDSVRAPQDKLACVVACCRDIFLLLQSSVGPASADEFLPALIFLVLKMNPARLKSNIHFVTRFCNANRLMSGEAGYFFTNLSCAVSFIENLTAESLNMDPGDFEQYMNGSLAPTSTWESAMVMCEGMHSMYEHLSTLADLAARQAAVLAGTKQLRSDLESFRTEISLSVERIRTEIPLPLNEPQIGFDEAMDMEGAECLVSPLMPQVIGLSELSKNSSAITRLEEGERDMMSEGESSNPEDDMSNVLPPGIHSAETTSLQSLDLNTNITSDDLPVPQPSGTFPSTNQESGHTPPSNQGGVNTLSNQKGAHTSPPSNQGGVNNSSANQKSAHTSPPSSQSGAISSSNQKSVHTSPSNEGGANISSANQEVDGSSPPTQGGGAGVSPTQGGSSTSSPSRKPGQDGSSSYQGFSRQRLQIPTIPCEPEVSTDEDSSE</sequence>
<dbReference type="GeneID" id="103519626"/>
<dbReference type="PROSITE" id="PS51205">
    <property type="entry name" value="VPS9"/>
    <property type="match status" value="1"/>
</dbReference>
<dbReference type="PANTHER" id="PTHR23101:SF122">
    <property type="entry name" value="RABAPTIN-5-ASSOCIATED EXCHANGE FACTOR FOR RAB5"/>
    <property type="match status" value="1"/>
</dbReference>
<accession>A0A1S3DJ39</accession>
<dbReference type="SMART" id="SM00167">
    <property type="entry name" value="VPS9"/>
    <property type="match status" value="1"/>
</dbReference>
<dbReference type="RefSeq" id="XP_008482937.2">
    <property type="nucleotide sequence ID" value="XM_008484715.2"/>
</dbReference>
<dbReference type="Proteomes" id="UP000079169">
    <property type="component" value="Unplaced"/>
</dbReference>
<dbReference type="Pfam" id="PF18151">
    <property type="entry name" value="DUF5601"/>
    <property type="match status" value="1"/>
</dbReference>
<organism evidence="3 4">
    <name type="scientific">Diaphorina citri</name>
    <name type="common">Asian citrus psyllid</name>
    <dbReference type="NCBI Taxonomy" id="121845"/>
    <lineage>
        <taxon>Eukaryota</taxon>
        <taxon>Metazoa</taxon>
        <taxon>Ecdysozoa</taxon>
        <taxon>Arthropoda</taxon>
        <taxon>Hexapoda</taxon>
        <taxon>Insecta</taxon>
        <taxon>Pterygota</taxon>
        <taxon>Neoptera</taxon>
        <taxon>Paraneoptera</taxon>
        <taxon>Hemiptera</taxon>
        <taxon>Sternorrhyncha</taxon>
        <taxon>Psylloidea</taxon>
        <taxon>Psyllidae</taxon>
        <taxon>Diaphorininae</taxon>
        <taxon>Diaphorina</taxon>
    </lineage>
</organism>
<name>A0A1S3DJ39_DIACI</name>
<dbReference type="SUPFAM" id="SSF109993">
    <property type="entry name" value="VPS9 domain"/>
    <property type="match status" value="1"/>
</dbReference>
<dbReference type="InterPro" id="IPR045046">
    <property type="entry name" value="Vps9-like"/>
</dbReference>